<feature type="binding site" evidence="11">
    <location>
        <position position="173"/>
    </location>
    <ligand>
        <name>ATP</name>
        <dbReference type="ChEBI" id="CHEBI:30616"/>
    </ligand>
</feature>
<dbReference type="Gene3D" id="3.40.1190.20">
    <property type="match status" value="1"/>
</dbReference>
<dbReference type="PRINTS" id="PR01099">
    <property type="entry name" value="HYETHTZKNASE"/>
</dbReference>
<keyword evidence="8 11" id="KW-0067">ATP-binding</keyword>
<evidence type="ECO:0000256" key="6">
    <source>
        <dbReference type="ARBA" id="ARBA00022741"/>
    </source>
</evidence>
<keyword evidence="5 11" id="KW-0479">Metal-binding</keyword>
<evidence type="ECO:0000256" key="1">
    <source>
        <dbReference type="ARBA" id="ARBA00001771"/>
    </source>
</evidence>
<comment type="catalytic activity">
    <reaction evidence="1 11">
        <text>5-(2-hydroxyethyl)-4-methylthiazole + ATP = 4-methyl-5-(2-phosphooxyethyl)-thiazole + ADP + H(+)</text>
        <dbReference type="Rhea" id="RHEA:24212"/>
        <dbReference type="ChEBI" id="CHEBI:15378"/>
        <dbReference type="ChEBI" id="CHEBI:17957"/>
        <dbReference type="ChEBI" id="CHEBI:30616"/>
        <dbReference type="ChEBI" id="CHEBI:58296"/>
        <dbReference type="ChEBI" id="CHEBI:456216"/>
        <dbReference type="EC" id="2.7.1.50"/>
    </reaction>
</comment>
<dbReference type="GO" id="GO:0005524">
    <property type="term" value="F:ATP binding"/>
    <property type="evidence" value="ECO:0007669"/>
    <property type="project" value="UniProtKB-UniRule"/>
</dbReference>
<evidence type="ECO:0000256" key="9">
    <source>
        <dbReference type="ARBA" id="ARBA00022842"/>
    </source>
</evidence>
<dbReference type="EC" id="2.7.1.50" evidence="11"/>
<evidence type="ECO:0000256" key="5">
    <source>
        <dbReference type="ARBA" id="ARBA00022723"/>
    </source>
</evidence>
<feature type="binding site" evidence="11">
    <location>
        <position position="47"/>
    </location>
    <ligand>
        <name>substrate</name>
    </ligand>
</feature>
<proteinExistence type="inferred from homology"/>
<feature type="binding site" evidence="11">
    <location>
        <position position="122"/>
    </location>
    <ligand>
        <name>ATP</name>
        <dbReference type="ChEBI" id="CHEBI:30616"/>
    </ligand>
</feature>
<comment type="cofactor">
    <cofactor evidence="2 11">
        <name>Mg(2+)</name>
        <dbReference type="ChEBI" id="CHEBI:18420"/>
    </cofactor>
</comment>
<keyword evidence="6 11" id="KW-0547">Nucleotide-binding</keyword>
<dbReference type="NCBIfam" id="NF006830">
    <property type="entry name" value="PRK09355.1"/>
    <property type="match status" value="1"/>
</dbReference>
<organism evidence="12 13">
    <name type="scientific">Rothia amarae</name>
    <dbReference type="NCBI Taxonomy" id="169480"/>
    <lineage>
        <taxon>Bacteria</taxon>
        <taxon>Bacillati</taxon>
        <taxon>Actinomycetota</taxon>
        <taxon>Actinomycetes</taxon>
        <taxon>Micrococcales</taxon>
        <taxon>Micrococcaceae</taxon>
        <taxon>Rothia</taxon>
    </lineage>
</organism>
<evidence type="ECO:0000313" key="12">
    <source>
        <dbReference type="EMBL" id="QNV39191.1"/>
    </source>
</evidence>
<protein>
    <recommendedName>
        <fullName evidence="11">Hydroxyethylthiazole kinase</fullName>
        <ecNumber evidence="11">2.7.1.50</ecNumber>
    </recommendedName>
    <alternativeName>
        <fullName evidence="11">4-methyl-5-beta-hydroxyethylthiazole kinase</fullName>
        <shortName evidence="11">TH kinase</shortName>
        <shortName evidence="11">Thz kinase</shortName>
    </alternativeName>
</protein>
<sequence>MTSSHPSLESIHHSVRATNPLVHCLTNSVVQEITADVLLAVGASPAMVSHPEEAEQFAAVASAVLVNVGNPDPPMIDAMRSAVKVARELGTPWVLDPVAVGGLTVRTELASSLVYANPAVIRANASEVINLHAAVTRTQAQGGRGVDSTDCPESALEAASALAEITGGVVAISGATDIIVSAHRITKIRGGSELMPLVIGTGCSLGAVVAAYTASTDYYHDAAVAAHAAYATAAEHAAKHSNGPGTFHAQWIDALYASLPNMAEIEES</sequence>
<keyword evidence="7 11" id="KW-0418">Kinase</keyword>
<dbReference type="GO" id="GO:0000287">
    <property type="term" value="F:magnesium ion binding"/>
    <property type="evidence" value="ECO:0007669"/>
    <property type="project" value="UniProtKB-UniRule"/>
</dbReference>
<reference evidence="12 13" key="1">
    <citation type="submission" date="2020-09" db="EMBL/GenBank/DDBJ databases">
        <title>Investigation of environmental microbe.</title>
        <authorList>
            <person name="Ou Y."/>
            <person name="Kang Q."/>
        </authorList>
    </citation>
    <scope>NUCLEOTIDE SEQUENCE [LARGE SCALE GENOMIC DNA]</scope>
    <source>
        <strain evidence="12 13">KJZ-9</strain>
    </source>
</reference>
<evidence type="ECO:0000256" key="8">
    <source>
        <dbReference type="ARBA" id="ARBA00022840"/>
    </source>
</evidence>
<dbReference type="UniPathway" id="UPA00060">
    <property type="reaction ID" value="UER00139"/>
</dbReference>
<dbReference type="AlphaFoldDB" id="A0A7H2BHP5"/>
<evidence type="ECO:0000256" key="3">
    <source>
        <dbReference type="ARBA" id="ARBA00004868"/>
    </source>
</evidence>
<feature type="binding site" evidence="11">
    <location>
        <position position="200"/>
    </location>
    <ligand>
        <name>substrate</name>
    </ligand>
</feature>
<evidence type="ECO:0000256" key="10">
    <source>
        <dbReference type="ARBA" id="ARBA00022977"/>
    </source>
</evidence>
<name>A0A7H2BHP5_9MICC</name>
<dbReference type="HAMAP" id="MF_00228">
    <property type="entry name" value="Thz_kinase"/>
    <property type="match status" value="1"/>
</dbReference>
<evidence type="ECO:0000256" key="7">
    <source>
        <dbReference type="ARBA" id="ARBA00022777"/>
    </source>
</evidence>
<keyword evidence="4 11" id="KW-0808">Transferase</keyword>
<evidence type="ECO:0000256" key="11">
    <source>
        <dbReference type="HAMAP-Rule" id="MF_00228"/>
    </source>
</evidence>
<dbReference type="CDD" id="cd01170">
    <property type="entry name" value="THZ_kinase"/>
    <property type="match status" value="1"/>
</dbReference>
<dbReference type="InterPro" id="IPR000417">
    <property type="entry name" value="Hyethyz_kinase"/>
</dbReference>
<dbReference type="RefSeq" id="WP_145174314.1">
    <property type="nucleotide sequence ID" value="NZ_BAAAHX010000002.1"/>
</dbReference>
<dbReference type="EMBL" id="CP061538">
    <property type="protein sequence ID" value="QNV39191.1"/>
    <property type="molecule type" value="Genomic_DNA"/>
</dbReference>
<keyword evidence="10 11" id="KW-0784">Thiamine biosynthesis</keyword>
<comment type="similarity">
    <text evidence="11">Belongs to the Thz kinase family.</text>
</comment>
<dbReference type="KEGG" id="rama:IDM48_07130"/>
<comment type="pathway">
    <text evidence="3 11">Cofactor biosynthesis; thiamine diphosphate biosynthesis; 4-methyl-5-(2-phosphoethyl)-thiazole from 5-(2-hydroxyethyl)-4-methylthiazole: step 1/1.</text>
</comment>
<dbReference type="Pfam" id="PF02110">
    <property type="entry name" value="HK"/>
    <property type="match status" value="1"/>
</dbReference>
<dbReference type="GO" id="GO:0009229">
    <property type="term" value="P:thiamine diphosphate biosynthetic process"/>
    <property type="evidence" value="ECO:0007669"/>
    <property type="project" value="UniProtKB-UniRule"/>
</dbReference>
<keyword evidence="9 11" id="KW-0460">Magnesium</keyword>
<evidence type="ECO:0000256" key="2">
    <source>
        <dbReference type="ARBA" id="ARBA00001946"/>
    </source>
</evidence>
<comment type="function">
    <text evidence="11">Catalyzes the phosphorylation of the hydroxyl group of 4-methyl-5-beta-hydroxyethylthiazole (THZ).</text>
</comment>
<gene>
    <name evidence="11 12" type="primary">thiM</name>
    <name evidence="12" type="ORF">IDM48_07130</name>
</gene>
<dbReference type="SUPFAM" id="SSF53613">
    <property type="entry name" value="Ribokinase-like"/>
    <property type="match status" value="1"/>
</dbReference>
<evidence type="ECO:0000313" key="13">
    <source>
        <dbReference type="Proteomes" id="UP000516421"/>
    </source>
</evidence>
<dbReference type="InterPro" id="IPR029056">
    <property type="entry name" value="Ribokinase-like"/>
</dbReference>
<dbReference type="GO" id="GO:0009228">
    <property type="term" value="P:thiamine biosynthetic process"/>
    <property type="evidence" value="ECO:0007669"/>
    <property type="project" value="UniProtKB-KW"/>
</dbReference>
<keyword evidence="13" id="KW-1185">Reference proteome</keyword>
<evidence type="ECO:0000256" key="4">
    <source>
        <dbReference type="ARBA" id="ARBA00022679"/>
    </source>
</evidence>
<accession>A0A7H2BHP5</accession>
<dbReference type="PIRSF" id="PIRSF000513">
    <property type="entry name" value="Thz_kinase"/>
    <property type="match status" value="1"/>
</dbReference>
<dbReference type="Proteomes" id="UP000516421">
    <property type="component" value="Chromosome"/>
</dbReference>
<dbReference type="GO" id="GO:0004417">
    <property type="term" value="F:hydroxyethylthiazole kinase activity"/>
    <property type="evidence" value="ECO:0007669"/>
    <property type="project" value="UniProtKB-UniRule"/>
</dbReference>